<evidence type="ECO:0000313" key="2">
    <source>
        <dbReference type="EMBL" id="CAG7561078.1"/>
    </source>
</evidence>
<evidence type="ECO:0000313" key="3">
    <source>
        <dbReference type="Proteomes" id="UP000693738"/>
    </source>
</evidence>
<dbReference type="Pfam" id="PF06985">
    <property type="entry name" value="HET"/>
    <property type="match status" value="1"/>
</dbReference>
<organism evidence="2 3">
    <name type="scientific">Fusarium equiseti</name>
    <name type="common">Fusarium scirpi</name>
    <dbReference type="NCBI Taxonomy" id="61235"/>
    <lineage>
        <taxon>Eukaryota</taxon>
        <taxon>Fungi</taxon>
        <taxon>Dikarya</taxon>
        <taxon>Ascomycota</taxon>
        <taxon>Pezizomycotina</taxon>
        <taxon>Sordariomycetes</taxon>
        <taxon>Hypocreomycetidae</taxon>
        <taxon>Hypocreales</taxon>
        <taxon>Nectriaceae</taxon>
        <taxon>Fusarium</taxon>
        <taxon>Fusarium incarnatum-equiseti species complex</taxon>
    </lineage>
</organism>
<dbReference type="PANTHER" id="PTHR24148">
    <property type="entry name" value="ANKYRIN REPEAT DOMAIN-CONTAINING PROTEIN 39 HOMOLOG-RELATED"/>
    <property type="match status" value="1"/>
</dbReference>
<comment type="caution">
    <text evidence="2">The sequence shown here is derived from an EMBL/GenBank/DDBJ whole genome shotgun (WGS) entry which is preliminary data.</text>
</comment>
<reference evidence="2" key="1">
    <citation type="submission" date="2021-05" db="EMBL/GenBank/DDBJ databases">
        <authorList>
            <person name="Khan N."/>
        </authorList>
    </citation>
    <scope>NUCLEOTIDE SEQUENCE</scope>
</reference>
<dbReference type="EMBL" id="CAJSTJ010000140">
    <property type="protein sequence ID" value="CAG7561078.1"/>
    <property type="molecule type" value="Genomic_DNA"/>
</dbReference>
<proteinExistence type="predicted"/>
<gene>
    <name evidence="2" type="ORF">FEQUK3_LOCUS6816</name>
</gene>
<evidence type="ECO:0000259" key="1">
    <source>
        <dbReference type="Pfam" id="PF06985"/>
    </source>
</evidence>
<accession>A0A8J2IPA2</accession>
<sequence>MSTTTFEHQALDNPAESIRLVHIKAQQTAPFLELCLSTHSVADNLLYFAVSYTWGDGGFTEDIIINGHPTKITKNCLYTLEQINRRYPSDGCSQEPTYLWIDSICINQKDDGEKGHQVAMMGDIYAKATKVLACIGPAADNSSTLRTLLDDIKIHKPQLYVDKEKLRSGCWFYGVGDWGIEKSSLQSYLQDSVVSQDEMAIELRKACFAFAERSYWSRVWIIQEFTAPDRSGNDLEVLCGYDTFSKAEINLCFYIASYLYKQCNRHDVDDGGFFANSFPVIQRHCFETVMQFDASYPVSLGHILFCIRDRFHCTKPEDRIYGLLPLAEWPDGMPPIQPVYNPTSTLGLAELLLSIADEKSLLCWTILEALEIYHDYEPLRTLIEARMRIQDSHGASNCNGKYPPRASYKPKTKVLSLHKNHTGQLSASLYCHNIAPGSIADPVAERAASLHADEGIGKAQVLLAGSRIAGLICGEAREGDIIMQHGLMDSILVLRSRSRDGLYRLVGQGILSDEFGFPGALPLSKGVLERRLEEVKGWDNYENKRELLHAEIEKACQPGERDLACEVELRAEPIEWLIFEGLDFCKDRWPDKESRFKRLYIKLFMEATIV</sequence>
<dbReference type="InterPro" id="IPR052895">
    <property type="entry name" value="HetReg/Transcr_Mod"/>
</dbReference>
<dbReference type="InterPro" id="IPR010730">
    <property type="entry name" value="HET"/>
</dbReference>
<feature type="domain" description="Heterokaryon incompatibility" evidence="1">
    <location>
        <begin position="47"/>
        <end position="224"/>
    </location>
</feature>
<dbReference type="Proteomes" id="UP000693738">
    <property type="component" value="Unassembled WGS sequence"/>
</dbReference>
<name>A0A8J2IPA2_FUSEQ</name>
<dbReference type="AlphaFoldDB" id="A0A8J2IPA2"/>
<dbReference type="PANTHER" id="PTHR24148:SF73">
    <property type="entry name" value="HET DOMAIN PROTEIN (AFU_ORTHOLOGUE AFUA_8G01020)"/>
    <property type="match status" value="1"/>
</dbReference>
<protein>
    <recommendedName>
        <fullName evidence="1">Heterokaryon incompatibility domain-containing protein</fullName>
    </recommendedName>
</protein>